<accession>A0A134AZS0</accession>
<reference evidence="2" key="1">
    <citation type="submission" date="2016-01" db="EMBL/GenBank/DDBJ databases">
        <authorList>
            <person name="Mitreva M."/>
            <person name="Pepin K.H."/>
            <person name="Mihindukulasuriya K.A."/>
            <person name="Fulton R."/>
            <person name="Fronick C."/>
            <person name="O'Laughlin M."/>
            <person name="Miner T."/>
            <person name="Herter B."/>
            <person name="Rosa B.A."/>
            <person name="Cordes M."/>
            <person name="Tomlinson C."/>
            <person name="Wollam A."/>
            <person name="Palsikar V.B."/>
            <person name="Mardis E.R."/>
            <person name="Wilson R.K."/>
        </authorList>
    </citation>
    <scope>NUCLEOTIDE SEQUENCE [LARGE SCALE GENOMIC DNA]</scope>
    <source>
        <strain evidence="2">KA00683</strain>
    </source>
</reference>
<organism evidence="1 2">
    <name type="scientific">Porphyromonas somerae</name>
    <dbReference type="NCBI Taxonomy" id="322095"/>
    <lineage>
        <taxon>Bacteria</taxon>
        <taxon>Pseudomonadati</taxon>
        <taxon>Bacteroidota</taxon>
        <taxon>Bacteroidia</taxon>
        <taxon>Bacteroidales</taxon>
        <taxon>Porphyromonadaceae</taxon>
        <taxon>Porphyromonas</taxon>
    </lineage>
</organism>
<gene>
    <name evidence="1" type="ORF">HMPREF3185_02146</name>
</gene>
<name>A0A134AZS0_9PORP</name>
<evidence type="ECO:0000313" key="1">
    <source>
        <dbReference type="EMBL" id="KXB73190.1"/>
    </source>
</evidence>
<keyword evidence="2" id="KW-1185">Reference proteome</keyword>
<dbReference type="AlphaFoldDB" id="A0A134AZS0"/>
<dbReference type="EMBL" id="LSDK01000143">
    <property type="protein sequence ID" value="KXB73190.1"/>
    <property type="molecule type" value="Genomic_DNA"/>
</dbReference>
<feature type="non-terminal residue" evidence="1">
    <location>
        <position position="1"/>
    </location>
</feature>
<comment type="caution">
    <text evidence="1">The sequence shown here is derived from an EMBL/GenBank/DDBJ whole genome shotgun (WGS) entry which is preliminary data.</text>
</comment>
<dbReference type="PATRIC" id="fig|322095.3.peg.2117"/>
<dbReference type="Proteomes" id="UP000070224">
    <property type="component" value="Unassembled WGS sequence"/>
</dbReference>
<evidence type="ECO:0000313" key="2">
    <source>
        <dbReference type="Proteomes" id="UP000070224"/>
    </source>
</evidence>
<proteinExistence type="predicted"/>
<protein>
    <submittedName>
        <fullName evidence="1">Uncharacterized protein</fullName>
    </submittedName>
</protein>
<sequence>FNSRTREGCDLIILDEAGDLQYVSIHAPGRGATDRFNHVGIAPKFQFTHPGGVRQYGAKLRIMGRINKRNLRLEVLL</sequence>